<feature type="binding site" evidence="7">
    <location>
        <begin position="85"/>
        <end position="86"/>
    </location>
    <ligand>
        <name>NADP(+)</name>
        <dbReference type="ChEBI" id="CHEBI:58349"/>
    </ligand>
</feature>
<proteinExistence type="inferred from homology"/>
<feature type="binding site" evidence="7">
    <location>
        <begin position="15"/>
        <end position="22"/>
    </location>
    <ligand>
        <name>NADP(+)</name>
        <dbReference type="ChEBI" id="CHEBI:58349"/>
    </ligand>
</feature>
<evidence type="ECO:0000256" key="5">
    <source>
        <dbReference type="ARBA" id="ARBA00023002"/>
    </source>
</evidence>
<dbReference type="PIRSF" id="PIRSF000110">
    <property type="entry name" value="G6PD"/>
    <property type="match status" value="1"/>
</dbReference>
<evidence type="ECO:0000256" key="3">
    <source>
        <dbReference type="ARBA" id="ARBA00022526"/>
    </source>
</evidence>
<dbReference type="GO" id="GO:0006006">
    <property type="term" value="P:glucose metabolic process"/>
    <property type="evidence" value="ECO:0007669"/>
    <property type="project" value="UniProtKB-KW"/>
</dbReference>
<feature type="binding site" evidence="7">
    <location>
        <position position="182"/>
    </location>
    <ligand>
        <name>substrate</name>
    </ligand>
</feature>
<evidence type="ECO:0000256" key="4">
    <source>
        <dbReference type="ARBA" id="ARBA00022857"/>
    </source>
</evidence>
<dbReference type="Proteomes" id="UP000295416">
    <property type="component" value="Unassembled WGS sequence"/>
</dbReference>
<dbReference type="SUPFAM" id="SSF55347">
    <property type="entry name" value="Glyceraldehyde-3-phosphate dehydrogenase-like, C-terminal domain"/>
    <property type="match status" value="1"/>
</dbReference>
<keyword evidence="6 7" id="KW-0119">Carbohydrate metabolism</keyword>
<evidence type="ECO:0000256" key="7">
    <source>
        <dbReference type="HAMAP-Rule" id="MF_00966"/>
    </source>
</evidence>
<dbReference type="PRINTS" id="PR00079">
    <property type="entry name" value="G6PDHDRGNASE"/>
</dbReference>
<evidence type="ECO:0000256" key="2">
    <source>
        <dbReference type="ARBA" id="ARBA00009975"/>
    </source>
</evidence>
<dbReference type="GO" id="GO:0004345">
    <property type="term" value="F:glucose-6-phosphate dehydrogenase activity"/>
    <property type="evidence" value="ECO:0007669"/>
    <property type="project" value="UniProtKB-UniRule"/>
</dbReference>
<dbReference type="Gene3D" id="3.30.360.10">
    <property type="entry name" value="Dihydrodipicolinate Reductase, domain 2"/>
    <property type="match status" value="1"/>
</dbReference>
<dbReference type="GO" id="GO:0050661">
    <property type="term" value="F:NADP binding"/>
    <property type="evidence" value="ECO:0007669"/>
    <property type="project" value="UniProtKB-UniRule"/>
</dbReference>
<dbReference type="PANTHER" id="PTHR23429">
    <property type="entry name" value="GLUCOSE-6-PHOSPHATE 1-DEHYDROGENASE G6PD"/>
    <property type="match status" value="1"/>
</dbReference>
<dbReference type="PROSITE" id="PS00069">
    <property type="entry name" value="G6P_DEHYDROGENASE"/>
    <property type="match status" value="1"/>
</dbReference>
<keyword evidence="4 7" id="KW-0521">NADP</keyword>
<dbReference type="AlphaFoldDB" id="A0A4R2NZG3"/>
<feature type="domain" description="Glucose-6-phosphate dehydrogenase NAD-binding" evidence="8">
    <location>
        <begin position="12"/>
        <end position="187"/>
    </location>
</feature>
<evidence type="ECO:0000256" key="6">
    <source>
        <dbReference type="ARBA" id="ARBA00023277"/>
    </source>
</evidence>
<feature type="binding site" evidence="7">
    <location>
        <position position="178"/>
    </location>
    <ligand>
        <name>substrate</name>
    </ligand>
</feature>
<evidence type="ECO:0000259" key="9">
    <source>
        <dbReference type="Pfam" id="PF02781"/>
    </source>
</evidence>
<dbReference type="RefSeq" id="WP_132746521.1">
    <property type="nucleotide sequence ID" value="NZ_SLXK01000018.1"/>
</dbReference>
<comment type="function">
    <text evidence="7">Catalyzes the oxidation of glucose 6-phosphate to 6-phosphogluconolactone.</text>
</comment>
<dbReference type="SMR" id="A0A4R2NZG3"/>
<feature type="binding site" evidence="7">
    <location>
        <position position="148"/>
    </location>
    <ligand>
        <name>NADP(+)</name>
        <dbReference type="ChEBI" id="CHEBI:58349"/>
    </ligand>
</feature>
<comment type="pathway">
    <text evidence="1 7">Carbohydrate degradation; pentose phosphate pathway; D-ribulose 5-phosphate from D-glucose 6-phosphate (oxidative stage): step 1/3.</text>
</comment>
<dbReference type="Pfam" id="PF00479">
    <property type="entry name" value="G6PD_N"/>
    <property type="match status" value="1"/>
</dbReference>
<gene>
    <name evidence="7" type="primary">zwf</name>
    <name evidence="10" type="ORF">EV207_11822</name>
</gene>
<name>A0A4R2NZG3_9BACL</name>
<sequence>MSEGNKQATTLILFGATGDLAKRKLYPALYRLYKKQNHFAVIGVARRDISHDDFRAIIQESLENYTHRDDDIQDFVQKFFYYALDVKETEGYTGLKSLCDHVDSEFGLKENRMFYLSLAPEFFAPVTLNLQASGLTDNSGWKKLVIEKPFGRDLKSANELNEAIHNVFKEDEIYRIDHYLGKEMVQNIQVIRFANPIFESIWNNRYISNVQITSSETLGVGERASYYDHTGALMDMVQNHMLQMVALTAMEPPSRFETEDIRDEKVKVLRSVRQITTDDIAGHIIKGQYTRGTMPNGNVVKGYREEDNIKEKSMTETFVAAKLFIDNFRWAGVPFYIRTGKRMTVKSTEIVIQFKDAPQNPYFNNFNDIQPNLLVIHVQPDEGLSLKLNAKKFSSSGDTMPITMEFSNSDLTGADAYERLIQDCLNGDSTNFTRWDEVALSWEFVDSITKAWNEKNIPLDRYESGSMGPASAYELLDKDGLHWWPLTKVEK</sequence>
<keyword evidence="5 7" id="KW-0560">Oxidoreductase</keyword>
<dbReference type="InterPro" id="IPR022675">
    <property type="entry name" value="G6P_DH_C"/>
</dbReference>
<dbReference type="GO" id="GO:0009051">
    <property type="term" value="P:pentose-phosphate shunt, oxidative branch"/>
    <property type="evidence" value="ECO:0007669"/>
    <property type="project" value="TreeGrafter"/>
</dbReference>
<reference evidence="10 11" key="1">
    <citation type="submission" date="2019-03" db="EMBL/GenBank/DDBJ databases">
        <title>Genomic Encyclopedia of Type Strains, Phase IV (KMG-IV): sequencing the most valuable type-strain genomes for metagenomic binning, comparative biology and taxonomic classification.</title>
        <authorList>
            <person name="Goeker M."/>
        </authorList>
    </citation>
    <scope>NUCLEOTIDE SEQUENCE [LARGE SCALE GENOMIC DNA]</scope>
    <source>
        <strain evidence="10 11">DSM 19377</strain>
    </source>
</reference>
<dbReference type="NCBIfam" id="TIGR00871">
    <property type="entry name" value="zwf"/>
    <property type="match status" value="1"/>
</dbReference>
<evidence type="ECO:0000259" key="8">
    <source>
        <dbReference type="Pfam" id="PF00479"/>
    </source>
</evidence>
<dbReference type="InterPro" id="IPR001282">
    <property type="entry name" value="G6P_DH"/>
</dbReference>
<dbReference type="Gene3D" id="3.40.50.720">
    <property type="entry name" value="NAD(P)-binding Rossmann-like Domain"/>
    <property type="match status" value="1"/>
</dbReference>
<evidence type="ECO:0000313" key="10">
    <source>
        <dbReference type="EMBL" id="TCP27044.1"/>
    </source>
</evidence>
<feature type="binding site" evidence="7">
    <location>
        <position position="235"/>
    </location>
    <ligand>
        <name>substrate</name>
    </ligand>
</feature>
<dbReference type="InterPro" id="IPR022674">
    <property type="entry name" value="G6P_DH_NAD-bd"/>
</dbReference>
<dbReference type="Pfam" id="PF02781">
    <property type="entry name" value="G6PD_C"/>
    <property type="match status" value="1"/>
</dbReference>
<comment type="caution">
    <text evidence="10">The sequence shown here is derived from an EMBL/GenBank/DDBJ whole genome shotgun (WGS) entry which is preliminary data.</text>
</comment>
<dbReference type="UniPathway" id="UPA00115">
    <property type="reaction ID" value="UER00408"/>
</dbReference>
<keyword evidence="3 7" id="KW-0313">Glucose metabolism</keyword>
<dbReference type="GO" id="GO:0005829">
    <property type="term" value="C:cytosol"/>
    <property type="evidence" value="ECO:0007669"/>
    <property type="project" value="TreeGrafter"/>
</dbReference>
<protein>
    <recommendedName>
        <fullName evidence="7">Glucose-6-phosphate 1-dehydrogenase</fullName>
        <shortName evidence="7">G6PD</shortName>
        <ecNumber evidence="7">1.1.1.49</ecNumber>
    </recommendedName>
</protein>
<feature type="binding site" evidence="7">
    <location>
        <position position="46"/>
    </location>
    <ligand>
        <name>NADP(+)</name>
        <dbReference type="ChEBI" id="CHEBI:58349"/>
    </ligand>
</feature>
<dbReference type="InterPro" id="IPR036291">
    <property type="entry name" value="NAD(P)-bd_dom_sf"/>
</dbReference>
<feature type="domain" description="Glucose-6-phosphate dehydrogenase C-terminal" evidence="9">
    <location>
        <begin position="190"/>
        <end position="484"/>
    </location>
</feature>
<comment type="catalytic activity">
    <reaction evidence="7">
        <text>D-glucose 6-phosphate + NADP(+) = 6-phospho-D-glucono-1,5-lactone + NADPH + H(+)</text>
        <dbReference type="Rhea" id="RHEA:15841"/>
        <dbReference type="ChEBI" id="CHEBI:15378"/>
        <dbReference type="ChEBI" id="CHEBI:57783"/>
        <dbReference type="ChEBI" id="CHEBI:57955"/>
        <dbReference type="ChEBI" id="CHEBI:58349"/>
        <dbReference type="ChEBI" id="CHEBI:61548"/>
        <dbReference type="EC" id="1.1.1.49"/>
    </reaction>
</comment>
<evidence type="ECO:0000256" key="1">
    <source>
        <dbReference type="ARBA" id="ARBA00004937"/>
    </source>
</evidence>
<accession>A0A4R2NZG3</accession>
<feature type="binding site" evidence="7">
    <location>
        <position position="216"/>
    </location>
    <ligand>
        <name>substrate</name>
    </ligand>
</feature>
<dbReference type="EMBL" id="SLXK01000018">
    <property type="protein sequence ID" value="TCP27044.1"/>
    <property type="molecule type" value="Genomic_DNA"/>
</dbReference>
<dbReference type="EC" id="1.1.1.49" evidence="7"/>
<dbReference type="SUPFAM" id="SSF51735">
    <property type="entry name" value="NAD(P)-binding Rossmann-fold domains"/>
    <property type="match status" value="1"/>
</dbReference>
<dbReference type="InterPro" id="IPR019796">
    <property type="entry name" value="G6P_DH_AS"/>
</dbReference>
<organism evidence="10 11">
    <name type="scientific">Scopulibacillus darangshiensis</name>
    <dbReference type="NCBI Taxonomy" id="442528"/>
    <lineage>
        <taxon>Bacteria</taxon>
        <taxon>Bacillati</taxon>
        <taxon>Bacillota</taxon>
        <taxon>Bacilli</taxon>
        <taxon>Bacillales</taxon>
        <taxon>Sporolactobacillaceae</taxon>
        <taxon>Scopulibacillus</taxon>
    </lineage>
</organism>
<dbReference type="HAMAP" id="MF_00966">
    <property type="entry name" value="G6PD"/>
    <property type="match status" value="1"/>
</dbReference>
<comment type="similarity">
    <text evidence="2 7">Belongs to the glucose-6-phosphate dehydrogenase family.</text>
</comment>
<keyword evidence="11" id="KW-1185">Reference proteome</keyword>
<dbReference type="OrthoDB" id="9802739at2"/>
<feature type="active site" description="Proton acceptor" evidence="7">
    <location>
        <position position="240"/>
    </location>
</feature>
<feature type="binding site" evidence="7">
    <location>
        <position position="341"/>
    </location>
    <ligand>
        <name>substrate</name>
    </ligand>
</feature>
<evidence type="ECO:0000313" key="11">
    <source>
        <dbReference type="Proteomes" id="UP000295416"/>
    </source>
</evidence>
<dbReference type="PANTHER" id="PTHR23429:SF0">
    <property type="entry name" value="GLUCOSE-6-PHOSPHATE 1-DEHYDROGENASE"/>
    <property type="match status" value="1"/>
</dbReference>
<feature type="binding site" evidence="7">
    <location>
        <position position="346"/>
    </location>
    <ligand>
        <name>substrate</name>
    </ligand>
</feature>